<evidence type="ECO:0000313" key="2">
    <source>
        <dbReference type="EMBL" id="MDP9840618.1"/>
    </source>
</evidence>
<name>A0ABT9Q2Q4_9HYPH</name>
<protein>
    <submittedName>
        <fullName evidence="2">Uncharacterized protein</fullName>
    </submittedName>
</protein>
<dbReference type="Proteomes" id="UP001241472">
    <property type="component" value="Unassembled WGS sequence"/>
</dbReference>
<evidence type="ECO:0000313" key="3">
    <source>
        <dbReference type="Proteomes" id="UP001241472"/>
    </source>
</evidence>
<sequence>MSEQIPLATGDQIQPGEIRFSEAALMPLSAGTYRLSARQEVVLQQEDDTPTYLAQQQFVIDGPRFSLAPSDVQMVMPPSAQAGDWENWMPNIVLRRRIIPWVRTIDGSSRPPDAVSTPWIGLLVVTDTELGGAAGAIQAPSPVVTGTVADLLQTGKASIAGPQLANVSADEQKAPLLYLDLDAALFQGIAPTLTDLTFLAHVRDVNTDSKEILGLDEDGSFSVVVGNRTIQTSGREDVVNYCFLVSLEGHQNHLPGNAVPPGVKTFRFASLAWWKVQALPARGDFIEIMQDLPGLGGDALIGMPHAAIAGMDDNSRTAAAGLGMGYTPLTYRMRAGENVTAWYRGPIASVPTGNDGLGAFPSSDLAIRYDPKTALFDLSQAAAWQIGLLLGLSDSSFARQLFEWRRATHASVRNTVNLNALVQQLPETGVSYGKARAVSSASQGQRLARFAATTALSSALIGEGVEKRRPTDRLPKRVRREERTVEGTPGTGLAAQPAGGAASDSLDNLLDRVFGPMDIVE</sequence>
<feature type="region of interest" description="Disordered" evidence="1">
    <location>
        <begin position="481"/>
        <end position="504"/>
    </location>
</feature>
<organism evidence="2 3">
    <name type="scientific">Neorhizobium huautlense</name>
    <dbReference type="NCBI Taxonomy" id="67774"/>
    <lineage>
        <taxon>Bacteria</taxon>
        <taxon>Pseudomonadati</taxon>
        <taxon>Pseudomonadota</taxon>
        <taxon>Alphaproteobacteria</taxon>
        <taxon>Hyphomicrobiales</taxon>
        <taxon>Rhizobiaceae</taxon>
        <taxon>Rhizobium/Agrobacterium group</taxon>
        <taxon>Neorhizobium</taxon>
    </lineage>
</organism>
<keyword evidence="3" id="KW-1185">Reference proteome</keyword>
<dbReference type="RefSeq" id="WP_306840118.1">
    <property type="nucleotide sequence ID" value="NZ_JAUSRF010000031.1"/>
</dbReference>
<comment type="caution">
    <text evidence="2">The sequence shown here is derived from an EMBL/GenBank/DDBJ whole genome shotgun (WGS) entry which is preliminary data.</text>
</comment>
<gene>
    <name evidence="2" type="ORF">J2T09_005406</name>
</gene>
<accession>A0ABT9Q2Q4</accession>
<proteinExistence type="predicted"/>
<reference evidence="2 3" key="1">
    <citation type="submission" date="2023-07" db="EMBL/GenBank/DDBJ databases">
        <title>Sorghum-associated microbial communities from plants grown in Nebraska, USA.</title>
        <authorList>
            <person name="Schachtman D."/>
        </authorList>
    </citation>
    <scope>NUCLEOTIDE SEQUENCE [LARGE SCALE GENOMIC DNA]</scope>
    <source>
        <strain evidence="2 3">DS1307</strain>
    </source>
</reference>
<dbReference type="EMBL" id="JAUSRF010000031">
    <property type="protein sequence ID" value="MDP9840618.1"/>
    <property type="molecule type" value="Genomic_DNA"/>
</dbReference>
<evidence type="ECO:0000256" key="1">
    <source>
        <dbReference type="SAM" id="MobiDB-lite"/>
    </source>
</evidence>